<dbReference type="Gene3D" id="1.20.1050.10">
    <property type="match status" value="1"/>
</dbReference>
<dbReference type="SUPFAM" id="SSF52833">
    <property type="entry name" value="Thioredoxin-like"/>
    <property type="match status" value="1"/>
</dbReference>
<dbReference type="CDD" id="cd03207">
    <property type="entry name" value="GST_C_8"/>
    <property type="match status" value="1"/>
</dbReference>
<dbReference type="SFLD" id="SFLDS00019">
    <property type="entry name" value="Glutathione_Transferase_(cytos"/>
    <property type="match status" value="1"/>
</dbReference>
<name>A0A285UEF9_9HYPH</name>
<evidence type="ECO:0000313" key="3">
    <source>
        <dbReference type="Proteomes" id="UP000219167"/>
    </source>
</evidence>
<dbReference type="InterPro" id="IPR036249">
    <property type="entry name" value="Thioredoxin-like_sf"/>
</dbReference>
<dbReference type="RefSeq" id="WP_097139550.1">
    <property type="nucleotide sequence ID" value="NZ_OBQD01000007.1"/>
</dbReference>
<dbReference type="PROSITE" id="PS50404">
    <property type="entry name" value="GST_NTER"/>
    <property type="match status" value="1"/>
</dbReference>
<dbReference type="InterPro" id="IPR004045">
    <property type="entry name" value="Glutathione_S-Trfase_N"/>
</dbReference>
<dbReference type="CDD" id="cd03046">
    <property type="entry name" value="GST_N_GTT1_like"/>
    <property type="match status" value="1"/>
</dbReference>
<dbReference type="OrthoDB" id="5740960at2"/>
<reference evidence="2 3" key="1">
    <citation type="submission" date="2017-08" db="EMBL/GenBank/DDBJ databases">
        <authorList>
            <person name="de Groot N.N."/>
        </authorList>
    </citation>
    <scope>NUCLEOTIDE SEQUENCE [LARGE SCALE GENOMIC DNA]</scope>
    <source>
        <strain evidence="2 3">JC85</strain>
    </source>
</reference>
<dbReference type="InterPro" id="IPR040079">
    <property type="entry name" value="Glutathione_S-Trfase"/>
</dbReference>
<evidence type="ECO:0000259" key="1">
    <source>
        <dbReference type="PROSITE" id="PS50404"/>
    </source>
</evidence>
<proteinExistence type="predicted"/>
<dbReference type="Pfam" id="PF02798">
    <property type="entry name" value="GST_N"/>
    <property type="match status" value="1"/>
</dbReference>
<dbReference type="EMBL" id="OBQD01000007">
    <property type="protein sequence ID" value="SOC40212.1"/>
    <property type="molecule type" value="Genomic_DNA"/>
</dbReference>
<dbReference type="InterPro" id="IPR036282">
    <property type="entry name" value="Glutathione-S-Trfase_C_sf"/>
</dbReference>
<gene>
    <name evidence="2" type="ORF">SAMN05892877_10759</name>
</gene>
<organism evidence="2 3">
    <name type="scientific">Rhizobium subbaraonis</name>
    <dbReference type="NCBI Taxonomy" id="908946"/>
    <lineage>
        <taxon>Bacteria</taxon>
        <taxon>Pseudomonadati</taxon>
        <taxon>Pseudomonadota</taxon>
        <taxon>Alphaproteobacteria</taxon>
        <taxon>Hyphomicrobiales</taxon>
        <taxon>Rhizobiaceae</taxon>
        <taxon>Rhizobium/Agrobacterium group</taxon>
        <taxon>Rhizobium</taxon>
    </lineage>
</organism>
<dbReference type="Gene3D" id="3.40.30.10">
    <property type="entry name" value="Glutaredoxin"/>
    <property type="match status" value="1"/>
</dbReference>
<dbReference type="PANTHER" id="PTHR44051">
    <property type="entry name" value="GLUTATHIONE S-TRANSFERASE-RELATED"/>
    <property type="match status" value="1"/>
</dbReference>
<accession>A0A285UEF9</accession>
<feature type="domain" description="GST N-terminal" evidence="1">
    <location>
        <begin position="1"/>
        <end position="81"/>
    </location>
</feature>
<dbReference type="AlphaFoldDB" id="A0A285UEF9"/>
<sequence length="195" mass="21378">MLTLVHAPRSRSFRMLWLLEELGAEYDIRKVSIRRADGSGEPDADNPHPHRQVPALLHDGVLVTETTAIALYLSDLFPGCAMGRDIGTSERGPYLSWLSYYAGVGEPSAVAQMTGWTATNAEAGRTYKAMSERFIATLTQHPYLLGERPCSVDVILASSLMWFRAILPESAAIDAYVARMAARPALARAQARDDA</sequence>
<dbReference type="PANTHER" id="PTHR44051:SF21">
    <property type="entry name" value="GLUTATHIONE S-TRANSFERASE FAMILY PROTEIN"/>
    <property type="match status" value="1"/>
</dbReference>
<dbReference type="Proteomes" id="UP000219167">
    <property type="component" value="Unassembled WGS sequence"/>
</dbReference>
<dbReference type="GO" id="GO:0016740">
    <property type="term" value="F:transferase activity"/>
    <property type="evidence" value="ECO:0007669"/>
    <property type="project" value="UniProtKB-KW"/>
</dbReference>
<protein>
    <submittedName>
        <fullName evidence="2">Glutathione S-transferase</fullName>
    </submittedName>
</protein>
<keyword evidence="2" id="KW-0808">Transferase</keyword>
<keyword evidence="3" id="KW-1185">Reference proteome</keyword>
<dbReference type="SUPFAM" id="SSF47616">
    <property type="entry name" value="GST C-terminal domain-like"/>
    <property type="match status" value="1"/>
</dbReference>
<evidence type="ECO:0000313" key="2">
    <source>
        <dbReference type="EMBL" id="SOC40212.1"/>
    </source>
</evidence>